<dbReference type="EMBL" id="MH059636">
    <property type="protein sequence ID" value="AWD90536.1"/>
    <property type="molecule type" value="Genomic_DNA"/>
</dbReference>
<dbReference type="KEGG" id="vg:65112678"/>
<dbReference type="RefSeq" id="YP_010095044.1">
    <property type="nucleotide sequence ID" value="NC_055743.1"/>
</dbReference>
<keyword evidence="2" id="KW-1185">Reference proteome</keyword>
<accession>A0A2S1GMC8</accession>
<organism evidence="1 2">
    <name type="scientific">Erwinia phage Cronus</name>
    <dbReference type="NCBI Taxonomy" id="2163633"/>
    <lineage>
        <taxon>Viruses</taxon>
        <taxon>Duplodnaviria</taxon>
        <taxon>Heunggongvirae</taxon>
        <taxon>Uroviricota</taxon>
        <taxon>Caudoviricetes</taxon>
        <taxon>Pantevenvirales</taxon>
        <taxon>Straboviridae</taxon>
        <taxon>Tevenvirinae</taxon>
        <taxon>Risoevirus</taxon>
        <taxon>Risoevirus cronus</taxon>
        <taxon>Roskildevirus cronus</taxon>
    </lineage>
</organism>
<sequence>MEKLSEKKLANLKVEQLDEIRRELGHSIARLDEEFRQLGSKADYTRKRNLEQYLSEVKAVLQHKVNTGQK</sequence>
<reference evidence="1" key="1">
    <citation type="submission" date="2018-03" db="EMBL/GenBank/DDBJ databases">
        <title>Phage therapy in agriculture - a green tech approach to combat plant pathogenic bacteria.</title>
        <authorList>
            <person name="Carstens A.B."/>
            <person name="Djurhuus A.M."/>
            <person name="Hansen L.H."/>
        </authorList>
    </citation>
    <scope>NUCLEOTIDE SEQUENCE [LARGE SCALE GENOMIC DNA]</scope>
</reference>
<dbReference type="GeneID" id="65112678"/>
<evidence type="ECO:0000313" key="1">
    <source>
        <dbReference type="EMBL" id="AWD90536.1"/>
    </source>
</evidence>
<protein>
    <submittedName>
        <fullName evidence="1">Uncharacterized protein</fullName>
    </submittedName>
</protein>
<evidence type="ECO:0000313" key="2">
    <source>
        <dbReference type="Proteomes" id="UP000246316"/>
    </source>
</evidence>
<name>A0A2S1GMC8_9CAUD</name>
<proteinExistence type="predicted"/>
<dbReference type="Proteomes" id="UP000246316">
    <property type="component" value="Segment"/>
</dbReference>